<keyword evidence="7 14" id="KW-0560">Oxidoreductase</keyword>
<keyword evidence="3 14" id="KW-0479">Metal-binding</keyword>
<keyword evidence="2" id="KW-0645">Protease</keyword>
<dbReference type="EC" id="1.13.11.11" evidence="14"/>
<name>A0A182VZT9_9DIPT</name>
<keyword evidence="9 14" id="KW-0823">Tryptophan catabolism</keyword>
<dbReference type="SMART" id="SM00645">
    <property type="entry name" value="Pept_C1"/>
    <property type="match status" value="1"/>
</dbReference>
<evidence type="ECO:0000256" key="9">
    <source>
        <dbReference type="ARBA" id="ARBA00023079"/>
    </source>
</evidence>
<evidence type="ECO:0000313" key="17">
    <source>
        <dbReference type="EnsemblMetazoa" id="AMIN003595-PA"/>
    </source>
</evidence>
<comment type="pathway">
    <text evidence="14">Pigment biosynthesis; ommochrome biosynthesis.</text>
</comment>
<comment type="similarity">
    <text evidence="14">Belongs to the tryptophan 2,3-dioxygenase family.</text>
</comment>
<comment type="function">
    <text evidence="14">Heme-dependent dioxygenase that catalyzes the oxidative cleavage of the L-tryptophan (L-Trp) pyrrole ring and converts L-tryptophan to N-formyl-L-kynurenine. Catalyzes the oxidative cleavage of the indole moiety.</text>
</comment>
<dbReference type="STRING" id="112268.A0A182VZT9"/>
<dbReference type="Proteomes" id="UP000075920">
    <property type="component" value="Unassembled WGS sequence"/>
</dbReference>
<dbReference type="PANTHER" id="PTHR10138">
    <property type="entry name" value="TRYPTOPHAN 2,3-DIOXYGENASE"/>
    <property type="match status" value="1"/>
</dbReference>
<dbReference type="PANTHER" id="PTHR10138:SF0">
    <property type="entry name" value="TRYPTOPHAN 2,3-DIOXYGENASE"/>
    <property type="match status" value="1"/>
</dbReference>
<dbReference type="UniPathway" id="UPA00271"/>
<evidence type="ECO:0000256" key="1">
    <source>
        <dbReference type="ARBA" id="ARBA00022617"/>
    </source>
</evidence>
<dbReference type="GO" id="GO:0020037">
    <property type="term" value="F:heme binding"/>
    <property type="evidence" value="ECO:0007669"/>
    <property type="project" value="UniProtKB-UniRule"/>
</dbReference>
<accession>A0A182VZT9</accession>
<dbReference type="UniPathway" id="UPA00333">
    <property type="reaction ID" value="UER00453"/>
</dbReference>
<dbReference type="FunFam" id="1.10.287.3810:FF:000001">
    <property type="entry name" value="Tryptophan 2,3-dioxygenase"/>
    <property type="match status" value="1"/>
</dbReference>
<dbReference type="InterPro" id="IPR039417">
    <property type="entry name" value="Peptidase_C1A_papain-like"/>
</dbReference>
<dbReference type="GO" id="GO:0046872">
    <property type="term" value="F:metal ion binding"/>
    <property type="evidence" value="ECO:0007669"/>
    <property type="project" value="UniProtKB-KW"/>
</dbReference>
<comment type="pathway">
    <text evidence="12 14">Amino-acid degradation; L-tryptophan degradation via kynurenine pathway; L-kynurenine from L-tryptophan: step 1/2.</text>
</comment>
<organism evidence="17 18">
    <name type="scientific">Anopheles minimus</name>
    <dbReference type="NCBI Taxonomy" id="112268"/>
    <lineage>
        <taxon>Eukaryota</taxon>
        <taxon>Metazoa</taxon>
        <taxon>Ecdysozoa</taxon>
        <taxon>Arthropoda</taxon>
        <taxon>Hexapoda</taxon>
        <taxon>Insecta</taxon>
        <taxon>Pterygota</taxon>
        <taxon>Neoptera</taxon>
        <taxon>Endopterygota</taxon>
        <taxon>Diptera</taxon>
        <taxon>Nematocera</taxon>
        <taxon>Culicoidea</taxon>
        <taxon>Culicidae</taxon>
        <taxon>Anophelinae</taxon>
        <taxon>Anopheles</taxon>
    </lineage>
</organism>
<dbReference type="GO" id="GO:0004833">
    <property type="term" value="F:L-tryptophan 2,3-dioxygenase activity"/>
    <property type="evidence" value="ECO:0007669"/>
    <property type="project" value="UniProtKB-UniRule"/>
</dbReference>
<dbReference type="Pfam" id="PF00112">
    <property type="entry name" value="Peptidase_C1"/>
    <property type="match status" value="1"/>
</dbReference>
<proteinExistence type="inferred from homology"/>
<dbReference type="VEuPathDB" id="VectorBase:AMIN003595"/>
<reference evidence="18" key="1">
    <citation type="submission" date="2013-03" db="EMBL/GenBank/DDBJ databases">
        <title>The Genome Sequence of Anopheles minimus MINIMUS1.</title>
        <authorList>
            <consortium name="The Broad Institute Genomics Platform"/>
            <person name="Neafsey D.E."/>
            <person name="Walton C."/>
            <person name="Walker B."/>
            <person name="Young S.K."/>
            <person name="Zeng Q."/>
            <person name="Gargeya S."/>
            <person name="Fitzgerald M."/>
            <person name="Haas B."/>
            <person name="Abouelleil A."/>
            <person name="Allen A.W."/>
            <person name="Alvarado L."/>
            <person name="Arachchi H.M."/>
            <person name="Berlin A.M."/>
            <person name="Chapman S.B."/>
            <person name="Gainer-Dewar J."/>
            <person name="Goldberg J."/>
            <person name="Griggs A."/>
            <person name="Gujja S."/>
            <person name="Hansen M."/>
            <person name="Howarth C."/>
            <person name="Imamovic A."/>
            <person name="Ireland A."/>
            <person name="Larimer J."/>
            <person name="McCowan C."/>
            <person name="Murphy C."/>
            <person name="Pearson M."/>
            <person name="Poon T.W."/>
            <person name="Priest M."/>
            <person name="Roberts A."/>
            <person name="Saif S."/>
            <person name="Shea T."/>
            <person name="Sisk P."/>
            <person name="Sykes S."/>
            <person name="Wortman J."/>
            <person name="Nusbaum C."/>
            <person name="Birren B."/>
        </authorList>
    </citation>
    <scope>NUCLEOTIDE SEQUENCE [LARGE SCALE GENOMIC DNA]</scope>
    <source>
        <strain evidence="18">MINIMUS1</strain>
    </source>
</reference>
<comment type="catalytic activity">
    <reaction evidence="11 14">
        <text>L-tryptophan + O2 = N-formyl-L-kynurenine</text>
        <dbReference type="Rhea" id="RHEA:24536"/>
        <dbReference type="ChEBI" id="CHEBI:15379"/>
        <dbReference type="ChEBI" id="CHEBI:57912"/>
        <dbReference type="ChEBI" id="CHEBI:58629"/>
        <dbReference type="EC" id="1.13.11.11"/>
    </reaction>
</comment>
<dbReference type="Gene3D" id="3.90.70.10">
    <property type="entry name" value="Cysteine proteinases"/>
    <property type="match status" value="1"/>
</dbReference>
<feature type="domain" description="Cathepsin propeptide inhibitor" evidence="16">
    <location>
        <begin position="435"/>
        <end position="496"/>
    </location>
</feature>
<evidence type="ECO:0000256" key="5">
    <source>
        <dbReference type="ARBA" id="ARBA00022807"/>
    </source>
</evidence>
<dbReference type="SUPFAM" id="SSF54001">
    <property type="entry name" value="Cysteine proteinases"/>
    <property type="match status" value="1"/>
</dbReference>
<dbReference type="GO" id="GO:0008234">
    <property type="term" value="F:cysteine-type peptidase activity"/>
    <property type="evidence" value="ECO:0007669"/>
    <property type="project" value="UniProtKB-KW"/>
</dbReference>
<comment type="caution">
    <text evidence="14">Lacks conserved residue(s) required for the propagation of feature annotation.</text>
</comment>
<protein>
    <recommendedName>
        <fullName evidence="14">Tryptophan 2,3-dioxygenase</fullName>
        <shortName evidence="14">TDO</shortName>
        <ecNumber evidence="14">1.13.11.11</ecNumber>
    </recommendedName>
    <alternativeName>
        <fullName evidence="14">Tryptamin 2,3-dioxygenase</fullName>
    </alternativeName>
    <alternativeName>
        <fullName evidence="14">Tryptophan oxygenase</fullName>
        <shortName evidence="14">TO</shortName>
        <shortName evidence="14">TRPO</shortName>
    </alternativeName>
    <alternativeName>
        <fullName evidence="14">Tryptophan pyrrolase</fullName>
    </alternativeName>
    <alternativeName>
        <fullName evidence="14">Tryptophanase</fullName>
    </alternativeName>
</protein>
<dbReference type="GO" id="GO:0019442">
    <property type="term" value="P:L-tryptophan catabolic process to acetyl-CoA"/>
    <property type="evidence" value="ECO:0007669"/>
    <property type="project" value="TreeGrafter"/>
</dbReference>
<reference evidence="17" key="2">
    <citation type="submission" date="2020-05" db="UniProtKB">
        <authorList>
            <consortium name="EnsemblMetazoa"/>
        </authorList>
    </citation>
    <scope>IDENTIFICATION</scope>
    <source>
        <strain evidence="17">MINIMUS1</strain>
    </source>
</reference>
<dbReference type="Pfam" id="PF03301">
    <property type="entry name" value="Trp_dioxygenase"/>
    <property type="match status" value="1"/>
</dbReference>
<evidence type="ECO:0000256" key="11">
    <source>
        <dbReference type="ARBA" id="ARBA00050412"/>
    </source>
</evidence>
<dbReference type="InterPro" id="IPR037217">
    <property type="entry name" value="Trp/Indoleamine_2_3_dOase-like"/>
</dbReference>
<dbReference type="InterPro" id="IPR000169">
    <property type="entry name" value="Pept_cys_AS"/>
</dbReference>
<dbReference type="Pfam" id="PF08246">
    <property type="entry name" value="Inhibitor_I29"/>
    <property type="match status" value="1"/>
</dbReference>
<evidence type="ECO:0000256" key="8">
    <source>
        <dbReference type="ARBA" id="ARBA00023004"/>
    </source>
</evidence>
<feature type="domain" description="Peptidase C1A papain C-terminal" evidence="15">
    <location>
        <begin position="550"/>
        <end position="780"/>
    </location>
</feature>
<dbReference type="InterPro" id="IPR013201">
    <property type="entry name" value="Prot_inhib_I29"/>
</dbReference>
<dbReference type="InterPro" id="IPR004981">
    <property type="entry name" value="Trp_2_3_dOase"/>
</dbReference>
<comment type="cofactor">
    <cofactor evidence="14">
        <name>heme</name>
        <dbReference type="ChEBI" id="CHEBI:30413"/>
    </cofactor>
    <text evidence="14">Binds 1 heme group per subunit.</text>
</comment>
<dbReference type="Gene3D" id="1.20.58.480">
    <property type="match status" value="1"/>
</dbReference>
<dbReference type="SUPFAM" id="SSF140959">
    <property type="entry name" value="Indolic compounds 2,3-dioxygenase-like"/>
    <property type="match status" value="1"/>
</dbReference>
<comment type="subunit">
    <text evidence="13 14">Homotetramer. Dimer of dimers.</text>
</comment>
<dbReference type="InterPro" id="IPR000668">
    <property type="entry name" value="Peptidase_C1A_C"/>
</dbReference>
<dbReference type="GO" id="GO:0006508">
    <property type="term" value="P:proteolysis"/>
    <property type="evidence" value="ECO:0007669"/>
    <property type="project" value="UniProtKB-KW"/>
</dbReference>
<sequence length="782" mass="89445">MSCPMRSGFVDSVQGGHHLGSEAGMLYGEYLMLDKVLSAQRMLSVEGKKPVHDEHLFIVTHQAYELWFKQIIFELDSIRDLFSTEHIEESRTLEILKRLNRIVMILKLLVDQVPILETMTPLDFMDFRDYLSPASGFQSLQFRLLENKLGVKSEHRVKYNQKYTEVFASDPGAIERIATTETEPSLADLVQKWLERTPGLEEDGFNFWGKFQGSVEQLLSEQEASAMSEEHEHVREYRLMDIGKRREVYKSIFDAQVHDALVARGERRFTHKALQGAIMITFYRDEPRFSQPHQLLMLLMDIDSLITKWRYNHVIMVQRMIGSQQLGTGGSSGYQYLRSTLSDRYKVFLDLFNLSTFLIPRQSIPPLTSEMQKALNMAWGSPAHVLARNGSLHYPVPKMTEVIEMLMIILIVTLCFLMIPFNTKPSAVIESRRKFDVFVRLYDKPYRSDAREYAYRFQIFRTSLSKIKQMNERSRDANDTAIYGITQYADLTDREFIARQLADLFPDELNGAGGPPRAYQKYVIESRSAEMKNDIIFSRARRELKIPNNLPQTVDWREKGVISTVKNQGSCGACWAISVVDTIAALAAIKRNDRKLIELCHERVVRCAANGNNGCDGGDTCRLLEWLTEESYRIGAAESCLERNMVDQDGNCTGEKPLVDGLRREDAALNATVVKRFSCQGFENEEHVMLRHLATRGPIVAAVNAISWKYYLGGVIQYHCESEYELLNHAVAIVGYELNATVPYYIVKNSWGPRFGDHGYVKVAIGRNLCGIANRVSFIELM</sequence>
<dbReference type="PRINTS" id="PR00705">
    <property type="entry name" value="PAPAIN"/>
</dbReference>
<dbReference type="InterPro" id="IPR038765">
    <property type="entry name" value="Papain-like_cys_pep_sf"/>
</dbReference>
<evidence type="ECO:0000256" key="7">
    <source>
        <dbReference type="ARBA" id="ARBA00023002"/>
    </source>
</evidence>
<evidence type="ECO:0000256" key="13">
    <source>
        <dbReference type="ARBA" id="ARBA00061930"/>
    </source>
</evidence>
<dbReference type="PROSITE" id="PS00139">
    <property type="entry name" value="THIOL_PROTEASE_CYS"/>
    <property type="match status" value="1"/>
</dbReference>
<evidence type="ECO:0000256" key="4">
    <source>
        <dbReference type="ARBA" id="ARBA00022801"/>
    </source>
</evidence>
<evidence type="ECO:0000256" key="10">
    <source>
        <dbReference type="ARBA" id="ARBA00023145"/>
    </source>
</evidence>
<keyword evidence="8 14" id="KW-0408">Iron</keyword>
<evidence type="ECO:0000313" key="18">
    <source>
        <dbReference type="Proteomes" id="UP000075920"/>
    </source>
</evidence>
<evidence type="ECO:0000259" key="15">
    <source>
        <dbReference type="SMART" id="SM00645"/>
    </source>
</evidence>
<dbReference type="AlphaFoldDB" id="A0A182VZT9"/>
<evidence type="ECO:0000256" key="3">
    <source>
        <dbReference type="ARBA" id="ARBA00022723"/>
    </source>
</evidence>
<dbReference type="GO" id="GO:0019441">
    <property type="term" value="P:L-tryptophan catabolic process to kynurenine"/>
    <property type="evidence" value="ECO:0007669"/>
    <property type="project" value="UniProtKB-UniRule"/>
</dbReference>
<evidence type="ECO:0000256" key="14">
    <source>
        <dbReference type="HAMAP-Rule" id="MF_03020"/>
    </source>
</evidence>
<dbReference type="Gene3D" id="1.10.287.3810">
    <property type="match status" value="1"/>
</dbReference>
<dbReference type="CDD" id="cd02248">
    <property type="entry name" value="Peptidase_C1A"/>
    <property type="match status" value="1"/>
</dbReference>
<keyword evidence="18" id="KW-1185">Reference proteome</keyword>
<evidence type="ECO:0000259" key="16">
    <source>
        <dbReference type="SMART" id="SM00848"/>
    </source>
</evidence>
<dbReference type="GO" id="GO:0006727">
    <property type="term" value="P:ommochrome biosynthetic process"/>
    <property type="evidence" value="ECO:0007669"/>
    <property type="project" value="UniProtKB-UniRule"/>
</dbReference>
<keyword evidence="1 14" id="KW-0349">Heme</keyword>
<dbReference type="SMART" id="SM00848">
    <property type="entry name" value="Inhibitor_I29"/>
    <property type="match status" value="1"/>
</dbReference>
<keyword evidence="10" id="KW-0865">Zymogen</keyword>
<keyword evidence="6 14" id="KW-0223">Dioxygenase</keyword>
<dbReference type="HAMAP" id="MF_01972">
    <property type="entry name" value="T23O"/>
    <property type="match status" value="1"/>
</dbReference>
<keyword evidence="5" id="KW-0788">Thiol protease</keyword>
<keyword evidence="4" id="KW-0378">Hydrolase</keyword>
<evidence type="ECO:0000256" key="12">
    <source>
        <dbReference type="ARBA" id="ARBA00060570"/>
    </source>
</evidence>
<evidence type="ECO:0000256" key="6">
    <source>
        <dbReference type="ARBA" id="ARBA00022964"/>
    </source>
</evidence>
<dbReference type="EnsemblMetazoa" id="AMIN003595-RA">
    <property type="protein sequence ID" value="AMIN003595-PA"/>
    <property type="gene ID" value="AMIN003595"/>
</dbReference>
<evidence type="ECO:0000256" key="2">
    <source>
        <dbReference type="ARBA" id="ARBA00022670"/>
    </source>
</evidence>